<evidence type="ECO:0000256" key="2">
    <source>
        <dbReference type="ARBA" id="ARBA00022485"/>
    </source>
</evidence>
<reference evidence="11 12" key="1">
    <citation type="submission" date="2018-08" db="EMBL/GenBank/DDBJ databases">
        <title>Recombination of ecologically and evolutionarily significant loci maintains genetic cohesion in the Pseudomonas syringae species complex.</title>
        <authorList>
            <person name="Dillon M."/>
            <person name="Thakur S."/>
            <person name="Almeida R.N.D."/>
            <person name="Weir B.S."/>
            <person name="Guttman D.S."/>
        </authorList>
    </citation>
    <scope>NUCLEOTIDE SEQUENCE [LARGE SCALE GENOMIC DNA]</scope>
    <source>
        <strain evidence="11 12">88_10</strain>
    </source>
</reference>
<evidence type="ECO:0000313" key="12">
    <source>
        <dbReference type="Proteomes" id="UP000282378"/>
    </source>
</evidence>
<evidence type="ECO:0000256" key="6">
    <source>
        <dbReference type="ARBA" id="ARBA00022982"/>
    </source>
</evidence>
<evidence type="ECO:0000256" key="4">
    <source>
        <dbReference type="ARBA" id="ARBA00022737"/>
    </source>
</evidence>
<dbReference type="GO" id="GO:0051539">
    <property type="term" value="F:4 iron, 4 sulfur cluster binding"/>
    <property type="evidence" value="ECO:0007669"/>
    <property type="project" value="UniProtKB-KW"/>
</dbReference>
<evidence type="ECO:0000256" key="3">
    <source>
        <dbReference type="ARBA" id="ARBA00022723"/>
    </source>
</evidence>
<comment type="caution">
    <text evidence="11">The sequence shown here is derived from an EMBL/GenBank/DDBJ whole genome shotgun (WGS) entry which is preliminary data.</text>
</comment>
<dbReference type="Gene3D" id="1.10.15.40">
    <property type="entry name" value="Electron transport complex subunit B, putative Fe-S cluster"/>
    <property type="match status" value="1"/>
</dbReference>
<organism evidence="11 12">
    <name type="scientific">Pseudomonas syringae pv. maculicola</name>
    <dbReference type="NCBI Taxonomy" id="59511"/>
    <lineage>
        <taxon>Bacteria</taxon>
        <taxon>Pseudomonadati</taxon>
        <taxon>Pseudomonadota</taxon>
        <taxon>Gammaproteobacteria</taxon>
        <taxon>Pseudomonadales</taxon>
        <taxon>Pseudomonadaceae</taxon>
        <taxon>Pseudomonas</taxon>
    </lineage>
</organism>
<dbReference type="AlphaFoldDB" id="A0A3M2ZAL8"/>
<dbReference type="PROSITE" id="PS51656">
    <property type="entry name" value="4FE4S"/>
    <property type="match status" value="1"/>
</dbReference>
<dbReference type="InterPro" id="IPR007202">
    <property type="entry name" value="4Fe-4S_dom"/>
</dbReference>
<keyword evidence="6" id="KW-0249">Electron transport</keyword>
<dbReference type="Pfam" id="PF04060">
    <property type="entry name" value="FeS"/>
    <property type="match status" value="1"/>
</dbReference>
<keyword evidence="9" id="KW-0472">Membrane</keyword>
<feature type="domain" description="4Fe-4S" evidence="10">
    <location>
        <begin position="9"/>
        <end position="53"/>
    </location>
</feature>
<dbReference type="NCBIfam" id="TIGR01944">
    <property type="entry name" value="rnfB"/>
    <property type="match status" value="1"/>
</dbReference>
<sequence length="53" mass="5551">MTELIRLLPDVDLIRSIDALLPQTQCGKCGHSGCQPYAEGIAGGEAINKCPPG</sequence>
<gene>
    <name evidence="11" type="ORF">APX70_06311</name>
</gene>
<keyword evidence="7" id="KW-0408">Iron</keyword>
<protein>
    <submittedName>
        <fullName evidence="11">Iron-sulfur cluster-binding protein</fullName>
    </submittedName>
</protein>
<dbReference type="GO" id="GO:0046872">
    <property type="term" value="F:metal ion binding"/>
    <property type="evidence" value="ECO:0007669"/>
    <property type="project" value="UniProtKB-KW"/>
</dbReference>
<name>A0A3M2ZAL8_PSEYM</name>
<dbReference type="GO" id="GO:0009055">
    <property type="term" value="F:electron transfer activity"/>
    <property type="evidence" value="ECO:0007669"/>
    <property type="project" value="InterPro"/>
</dbReference>
<keyword evidence="4" id="KW-0677">Repeat</keyword>
<evidence type="ECO:0000256" key="7">
    <source>
        <dbReference type="ARBA" id="ARBA00023004"/>
    </source>
</evidence>
<evidence type="ECO:0000259" key="10">
    <source>
        <dbReference type="PROSITE" id="PS51656"/>
    </source>
</evidence>
<evidence type="ECO:0000256" key="9">
    <source>
        <dbReference type="ARBA" id="ARBA00023136"/>
    </source>
</evidence>
<keyword evidence="2" id="KW-0004">4Fe-4S</keyword>
<evidence type="ECO:0000313" key="11">
    <source>
        <dbReference type="EMBL" id="RML84907.1"/>
    </source>
</evidence>
<proteinExistence type="predicted"/>
<dbReference type="EMBL" id="RBNL01001880">
    <property type="protein sequence ID" value="RML84907.1"/>
    <property type="molecule type" value="Genomic_DNA"/>
</dbReference>
<evidence type="ECO:0000256" key="8">
    <source>
        <dbReference type="ARBA" id="ARBA00023014"/>
    </source>
</evidence>
<feature type="non-terminal residue" evidence="11">
    <location>
        <position position="53"/>
    </location>
</feature>
<keyword evidence="3" id="KW-0479">Metal-binding</keyword>
<dbReference type="Proteomes" id="UP000282378">
    <property type="component" value="Unassembled WGS sequence"/>
</dbReference>
<accession>A0A3M2ZAL8</accession>
<dbReference type="InterPro" id="IPR010207">
    <property type="entry name" value="Elect_transpt_cplx_RnfB/RsxB"/>
</dbReference>
<keyword evidence="8" id="KW-0411">Iron-sulfur</keyword>
<evidence type="ECO:0000256" key="1">
    <source>
        <dbReference type="ARBA" id="ARBA00022448"/>
    </source>
</evidence>
<keyword evidence="5" id="KW-1278">Translocase</keyword>
<keyword evidence="1" id="KW-0813">Transport</keyword>
<evidence type="ECO:0000256" key="5">
    <source>
        <dbReference type="ARBA" id="ARBA00022967"/>
    </source>
</evidence>